<dbReference type="GO" id="GO:0004714">
    <property type="term" value="F:transmembrane receptor protein tyrosine kinase activity"/>
    <property type="evidence" value="ECO:0007669"/>
    <property type="project" value="UniProtKB-EC"/>
</dbReference>
<proteinExistence type="predicted"/>
<evidence type="ECO:0000256" key="6">
    <source>
        <dbReference type="ARBA" id="ARBA00022729"/>
    </source>
</evidence>
<evidence type="ECO:0000256" key="8">
    <source>
        <dbReference type="ARBA" id="ARBA00022777"/>
    </source>
</evidence>
<evidence type="ECO:0000256" key="12">
    <source>
        <dbReference type="ARBA" id="ARBA00023137"/>
    </source>
</evidence>
<evidence type="ECO:0000256" key="10">
    <source>
        <dbReference type="ARBA" id="ARBA00022989"/>
    </source>
</evidence>
<dbReference type="OrthoDB" id="946948at2"/>
<feature type="signal peptide" evidence="17">
    <location>
        <begin position="1"/>
        <end position="24"/>
    </location>
</feature>
<dbReference type="RefSeq" id="WP_159437456.1">
    <property type="nucleotide sequence ID" value="NZ_FQYN01000005.1"/>
</dbReference>
<reference evidence="19 20" key="1">
    <citation type="submission" date="2016-11" db="EMBL/GenBank/DDBJ databases">
        <authorList>
            <person name="Jaros S."/>
            <person name="Januszkiewicz K."/>
            <person name="Wedrychowicz H."/>
        </authorList>
    </citation>
    <scope>NUCLEOTIDE SEQUENCE [LARGE SCALE GENOMIC DNA]</scope>
    <source>
        <strain evidence="19 20">DSM 21074</strain>
    </source>
</reference>
<evidence type="ECO:0000256" key="17">
    <source>
        <dbReference type="SAM" id="SignalP"/>
    </source>
</evidence>
<keyword evidence="9" id="KW-0067">ATP-binding</keyword>
<feature type="region of interest" description="Disordered" evidence="16">
    <location>
        <begin position="512"/>
        <end position="534"/>
    </location>
</feature>
<evidence type="ECO:0000256" key="15">
    <source>
        <dbReference type="ARBA" id="ARBA00023180"/>
    </source>
</evidence>
<feature type="compositionally biased region" description="Low complexity" evidence="16">
    <location>
        <begin position="520"/>
        <end position="532"/>
    </location>
</feature>
<evidence type="ECO:0000256" key="3">
    <source>
        <dbReference type="ARBA" id="ARBA00022475"/>
    </source>
</evidence>
<keyword evidence="12" id="KW-0829">Tyrosine-protein kinase</keyword>
<feature type="domain" description="ALK/LTK-like glycine-rich" evidence="18">
    <location>
        <begin position="394"/>
        <end position="578"/>
    </location>
</feature>
<comment type="subcellular location">
    <subcellularLocation>
        <location evidence="1">Cell membrane</location>
        <topology evidence="1">Single-pass type I membrane protein</topology>
    </subcellularLocation>
</comment>
<evidence type="ECO:0000256" key="4">
    <source>
        <dbReference type="ARBA" id="ARBA00022679"/>
    </source>
</evidence>
<dbReference type="AlphaFoldDB" id="A0A1M6I8J2"/>
<dbReference type="STRING" id="1121955.SAMN02745146_2841"/>
<dbReference type="GO" id="GO:0005886">
    <property type="term" value="C:plasma membrane"/>
    <property type="evidence" value="ECO:0007669"/>
    <property type="project" value="UniProtKB-SubCell"/>
</dbReference>
<accession>A0A1M6I8J2</accession>
<keyword evidence="7" id="KW-0547">Nucleotide-binding</keyword>
<keyword evidence="14" id="KW-0675">Receptor</keyword>
<evidence type="ECO:0000259" key="18">
    <source>
        <dbReference type="Pfam" id="PF12810"/>
    </source>
</evidence>
<keyword evidence="13" id="KW-1015">Disulfide bond</keyword>
<keyword evidence="6 17" id="KW-0732">Signal</keyword>
<gene>
    <name evidence="19" type="ORF">SAMN02745146_2841</name>
</gene>
<keyword evidence="4" id="KW-0808">Transferase</keyword>
<evidence type="ECO:0000256" key="2">
    <source>
        <dbReference type="ARBA" id="ARBA00011902"/>
    </source>
</evidence>
<sequence>MQHRYLLAPLAALLLLAAPRLTQAQTPGSVGIGTTAPDASAALDIVSSGKGVLLPRVAAAPAIASPAPGLLVYQTGAPAGFYYNAGTAAAPAWLRLSPADNLGNHTATQNLNLADKLLVGGTAVSPGTAGLTISGSGNVGLGTTSAQPATQRLDVRGNVRLGDNDGQAAGTGPAIEWVGPGVSSDPVGLYRVNPAADQSELRVVVGDVADVNDKFVVGRMPGTSTEGGIPTGTFTPNFTVRADGNVGIGTTSPAEKLDVAGNANVSGNATVGGNSTVAGTALVQGNALVVGSATIDGSVGIGTITAPVASAKLEVSSTTQGFLPPRLSETQRDAIASPAAGLLLHNTTTNRLNGWNGTQWVAYAVELPALASSTYAYSGAPVTYTVPAGVSLLRLDLAGGSGATFSATVAPGLGGRVEALLPVVAGQVLTITVGGTPTGNTLYAGAYNGGGSGGGSGGGGGGATDIRTGGTTTTNRVLVAGGGGGASATNQAGYFGGAGGALVGASGGDAAAGGAGGTQTGSPGSSTSSGTTATGGGGGYFGGAGGIRLASGQQGGGGGGSSYAASSAYSVIHTQGYRSGAGYVILTPLR</sequence>
<evidence type="ECO:0000256" key="7">
    <source>
        <dbReference type="ARBA" id="ARBA00022741"/>
    </source>
</evidence>
<feature type="chain" id="PRO_5012680539" description="receptor protein-tyrosine kinase" evidence="17">
    <location>
        <begin position="25"/>
        <end position="590"/>
    </location>
</feature>
<dbReference type="GO" id="GO:0005524">
    <property type="term" value="F:ATP binding"/>
    <property type="evidence" value="ECO:0007669"/>
    <property type="project" value="UniProtKB-KW"/>
</dbReference>
<evidence type="ECO:0000256" key="13">
    <source>
        <dbReference type="ARBA" id="ARBA00023157"/>
    </source>
</evidence>
<evidence type="ECO:0000256" key="5">
    <source>
        <dbReference type="ARBA" id="ARBA00022692"/>
    </source>
</evidence>
<dbReference type="Pfam" id="PF12810">
    <property type="entry name" value="ALK_LTK_GRD"/>
    <property type="match status" value="1"/>
</dbReference>
<keyword evidence="10" id="KW-1133">Transmembrane helix</keyword>
<evidence type="ECO:0000256" key="16">
    <source>
        <dbReference type="SAM" id="MobiDB-lite"/>
    </source>
</evidence>
<dbReference type="Proteomes" id="UP000184418">
    <property type="component" value="Unassembled WGS sequence"/>
</dbReference>
<keyword evidence="5" id="KW-0812">Transmembrane</keyword>
<keyword evidence="15" id="KW-0325">Glycoprotein</keyword>
<dbReference type="EMBL" id="FQYN01000005">
    <property type="protein sequence ID" value="SHJ30819.1"/>
    <property type="molecule type" value="Genomic_DNA"/>
</dbReference>
<evidence type="ECO:0000256" key="14">
    <source>
        <dbReference type="ARBA" id="ARBA00023170"/>
    </source>
</evidence>
<keyword evidence="8" id="KW-0418">Kinase</keyword>
<evidence type="ECO:0000313" key="20">
    <source>
        <dbReference type="Proteomes" id="UP000184418"/>
    </source>
</evidence>
<keyword evidence="11" id="KW-0472">Membrane</keyword>
<organism evidence="19 20">
    <name type="scientific">Hymenobacter daecheongensis DSM 21074</name>
    <dbReference type="NCBI Taxonomy" id="1121955"/>
    <lineage>
        <taxon>Bacteria</taxon>
        <taxon>Pseudomonadati</taxon>
        <taxon>Bacteroidota</taxon>
        <taxon>Cytophagia</taxon>
        <taxon>Cytophagales</taxon>
        <taxon>Hymenobacteraceae</taxon>
        <taxon>Hymenobacter</taxon>
    </lineage>
</organism>
<evidence type="ECO:0000256" key="1">
    <source>
        <dbReference type="ARBA" id="ARBA00004251"/>
    </source>
</evidence>
<evidence type="ECO:0000256" key="11">
    <source>
        <dbReference type="ARBA" id="ARBA00023136"/>
    </source>
</evidence>
<evidence type="ECO:0000256" key="9">
    <source>
        <dbReference type="ARBA" id="ARBA00022840"/>
    </source>
</evidence>
<keyword evidence="3" id="KW-1003">Cell membrane</keyword>
<keyword evidence="20" id="KW-1185">Reference proteome</keyword>
<dbReference type="EC" id="2.7.10.1" evidence="2"/>
<protein>
    <recommendedName>
        <fullName evidence="2">receptor protein-tyrosine kinase</fullName>
        <ecNumber evidence="2">2.7.10.1</ecNumber>
    </recommendedName>
</protein>
<name>A0A1M6I8J2_9BACT</name>
<dbReference type="InterPro" id="IPR055163">
    <property type="entry name" value="ALK/LTK-like_GRD"/>
</dbReference>
<evidence type="ECO:0000313" key="19">
    <source>
        <dbReference type="EMBL" id="SHJ30819.1"/>
    </source>
</evidence>